<feature type="compositionally biased region" description="Basic and acidic residues" evidence="6">
    <location>
        <begin position="343"/>
        <end position="356"/>
    </location>
</feature>
<dbReference type="PANTHER" id="PTHR32096:SF18">
    <property type="entry name" value="DISEASE RESISTANCE PROTEIN RRS1B-RELATED"/>
    <property type="match status" value="1"/>
</dbReference>
<sequence length="376" mass="41323">MCSYFWKRMESNQGDLADIVRASGGRVGDRGGGGGLGMSDPNDHPIFDWQFPLEPANLPGAPPLEDFDPWLYELDIARSAMFDGPDSSVGGFGEMNVDCGDGGLQTHKIPEEEEVEEMMMMKRPCNIFSRMLQISPTNVKANLPSMVVAPPASREIKSSDLIGNGSIEAGGIPISSPHSAGVKRRSYYRCSSSKGCSARKQVERSRTDPNMLVITYTSEHNHPWPTQRNALAGSTRSQPLKNNSNTVPKGSSSSQRPRSIKEEQKDSTSADDTPSSNASVKEEIGEMEKPIENFEFQQEFVNGEYIPIMPDSQASSDDFLGDLVELETNPLNLIFSKGFTADQESRQDEERGDKSMDPFNIFDWGGSSFGETKRGL</sequence>
<feature type="compositionally biased region" description="Polar residues" evidence="6">
    <location>
        <begin position="224"/>
        <end position="257"/>
    </location>
</feature>
<evidence type="ECO:0000313" key="8">
    <source>
        <dbReference type="EMBL" id="KAK1303980.1"/>
    </source>
</evidence>
<keyword evidence="9" id="KW-1185">Reference proteome</keyword>
<feature type="region of interest" description="Disordered" evidence="6">
    <location>
        <begin position="340"/>
        <end position="376"/>
    </location>
</feature>
<dbReference type="Proteomes" id="UP001180020">
    <property type="component" value="Unassembled WGS sequence"/>
</dbReference>
<dbReference type="SMART" id="SM00774">
    <property type="entry name" value="WRKY"/>
    <property type="match status" value="1"/>
</dbReference>
<name>A0AAV9DSC7_ACOCL</name>
<evidence type="ECO:0000256" key="4">
    <source>
        <dbReference type="ARBA" id="ARBA00023163"/>
    </source>
</evidence>
<dbReference type="PROSITE" id="PS50811">
    <property type="entry name" value="WRKY"/>
    <property type="match status" value="1"/>
</dbReference>
<proteinExistence type="predicted"/>
<evidence type="ECO:0000256" key="2">
    <source>
        <dbReference type="ARBA" id="ARBA00023015"/>
    </source>
</evidence>
<dbReference type="AlphaFoldDB" id="A0AAV9DSC7"/>
<protein>
    <submittedName>
        <fullName evidence="8">WRKY transcription factor 14</fullName>
    </submittedName>
</protein>
<dbReference type="InterPro" id="IPR044810">
    <property type="entry name" value="WRKY_plant"/>
</dbReference>
<dbReference type="GO" id="GO:0003700">
    <property type="term" value="F:DNA-binding transcription factor activity"/>
    <property type="evidence" value="ECO:0007669"/>
    <property type="project" value="InterPro"/>
</dbReference>
<reference evidence="8" key="1">
    <citation type="journal article" date="2023" name="Nat. Commun.">
        <title>Diploid and tetraploid genomes of Acorus and the evolution of monocots.</title>
        <authorList>
            <person name="Ma L."/>
            <person name="Liu K.W."/>
            <person name="Li Z."/>
            <person name="Hsiao Y.Y."/>
            <person name="Qi Y."/>
            <person name="Fu T."/>
            <person name="Tang G.D."/>
            <person name="Zhang D."/>
            <person name="Sun W.H."/>
            <person name="Liu D.K."/>
            <person name="Li Y."/>
            <person name="Chen G.Z."/>
            <person name="Liu X.D."/>
            <person name="Liao X.Y."/>
            <person name="Jiang Y.T."/>
            <person name="Yu X."/>
            <person name="Hao Y."/>
            <person name="Huang J."/>
            <person name="Zhao X.W."/>
            <person name="Ke S."/>
            <person name="Chen Y.Y."/>
            <person name="Wu W.L."/>
            <person name="Hsu J.L."/>
            <person name="Lin Y.F."/>
            <person name="Huang M.D."/>
            <person name="Li C.Y."/>
            <person name="Huang L."/>
            <person name="Wang Z.W."/>
            <person name="Zhao X."/>
            <person name="Zhong W.Y."/>
            <person name="Peng D.H."/>
            <person name="Ahmad S."/>
            <person name="Lan S."/>
            <person name="Zhang J.S."/>
            <person name="Tsai W.C."/>
            <person name="Van de Peer Y."/>
            <person name="Liu Z.J."/>
        </authorList>
    </citation>
    <scope>NUCLEOTIDE SEQUENCE</scope>
    <source>
        <strain evidence="8">CP</strain>
    </source>
</reference>
<feature type="compositionally biased region" description="Basic and acidic residues" evidence="6">
    <location>
        <begin position="259"/>
        <end position="268"/>
    </location>
</feature>
<feature type="domain" description="WRKY" evidence="7">
    <location>
        <begin position="185"/>
        <end position="225"/>
    </location>
</feature>
<evidence type="ECO:0000256" key="5">
    <source>
        <dbReference type="ARBA" id="ARBA00023242"/>
    </source>
</evidence>
<keyword evidence="5" id="KW-0539">Nucleus</keyword>
<dbReference type="InterPro" id="IPR036576">
    <property type="entry name" value="WRKY_dom_sf"/>
</dbReference>
<evidence type="ECO:0000259" key="7">
    <source>
        <dbReference type="PROSITE" id="PS50811"/>
    </source>
</evidence>
<dbReference type="EMBL" id="JAUJYO010000011">
    <property type="protein sequence ID" value="KAK1303980.1"/>
    <property type="molecule type" value="Genomic_DNA"/>
</dbReference>
<evidence type="ECO:0000256" key="1">
    <source>
        <dbReference type="ARBA" id="ARBA00004123"/>
    </source>
</evidence>
<comment type="subcellular location">
    <subcellularLocation>
        <location evidence="1">Nucleus</location>
    </subcellularLocation>
</comment>
<comment type="caution">
    <text evidence="8">The sequence shown here is derived from an EMBL/GenBank/DDBJ whole genome shotgun (WGS) entry which is preliminary data.</text>
</comment>
<dbReference type="Pfam" id="PF03106">
    <property type="entry name" value="WRKY"/>
    <property type="match status" value="1"/>
</dbReference>
<dbReference type="InterPro" id="IPR003657">
    <property type="entry name" value="WRKY_dom"/>
</dbReference>
<dbReference type="Gene3D" id="2.20.25.80">
    <property type="entry name" value="WRKY domain"/>
    <property type="match status" value="1"/>
</dbReference>
<feature type="region of interest" description="Disordered" evidence="6">
    <location>
        <begin position="216"/>
        <end position="283"/>
    </location>
</feature>
<gene>
    <name evidence="8" type="primary">WRKY14</name>
    <name evidence="8" type="ORF">QJS10_CPB11g01597</name>
</gene>
<keyword evidence="4" id="KW-0804">Transcription</keyword>
<evidence type="ECO:0000313" key="9">
    <source>
        <dbReference type="Proteomes" id="UP001180020"/>
    </source>
</evidence>
<evidence type="ECO:0000256" key="3">
    <source>
        <dbReference type="ARBA" id="ARBA00023125"/>
    </source>
</evidence>
<reference evidence="8" key="2">
    <citation type="submission" date="2023-06" db="EMBL/GenBank/DDBJ databases">
        <authorList>
            <person name="Ma L."/>
            <person name="Liu K.-W."/>
            <person name="Li Z."/>
            <person name="Hsiao Y.-Y."/>
            <person name="Qi Y."/>
            <person name="Fu T."/>
            <person name="Tang G."/>
            <person name="Zhang D."/>
            <person name="Sun W.-H."/>
            <person name="Liu D.-K."/>
            <person name="Li Y."/>
            <person name="Chen G.-Z."/>
            <person name="Liu X.-D."/>
            <person name="Liao X.-Y."/>
            <person name="Jiang Y.-T."/>
            <person name="Yu X."/>
            <person name="Hao Y."/>
            <person name="Huang J."/>
            <person name="Zhao X.-W."/>
            <person name="Ke S."/>
            <person name="Chen Y.-Y."/>
            <person name="Wu W.-L."/>
            <person name="Hsu J.-L."/>
            <person name="Lin Y.-F."/>
            <person name="Huang M.-D."/>
            <person name="Li C.-Y."/>
            <person name="Huang L."/>
            <person name="Wang Z.-W."/>
            <person name="Zhao X."/>
            <person name="Zhong W.-Y."/>
            <person name="Peng D.-H."/>
            <person name="Ahmad S."/>
            <person name="Lan S."/>
            <person name="Zhang J.-S."/>
            <person name="Tsai W.-C."/>
            <person name="Van De Peer Y."/>
            <person name="Liu Z.-J."/>
        </authorList>
    </citation>
    <scope>NUCLEOTIDE SEQUENCE</scope>
    <source>
        <strain evidence="8">CP</strain>
        <tissue evidence="8">Leaves</tissue>
    </source>
</reference>
<dbReference type="GO" id="GO:0005634">
    <property type="term" value="C:nucleus"/>
    <property type="evidence" value="ECO:0007669"/>
    <property type="project" value="UniProtKB-SubCell"/>
</dbReference>
<evidence type="ECO:0000256" key="6">
    <source>
        <dbReference type="SAM" id="MobiDB-lite"/>
    </source>
</evidence>
<accession>A0AAV9DSC7</accession>
<organism evidence="8 9">
    <name type="scientific">Acorus calamus</name>
    <name type="common">Sweet flag</name>
    <dbReference type="NCBI Taxonomy" id="4465"/>
    <lineage>
        <taxon>Eukaryota</taxon>
        <taxon>Viridiplantae</taxon>
        <taxon>Streptophyta</taxon>
        <taxon>Embryophyta</taxon>
        <taxon>Tracheophyta</taxon>
        <taxon>Spermatophyta</taxon>
        <taxon>Magnoliopsida</taxon>
        <taxon>Liliopsida</taxon>
        <taxon>Acoraceae</taxon>
        <taxon>Acorus</taxon>
    </lineage>
</organism>
<keyword evidence="2" id="KW-0805">Transcription regulation</keyword>
<feature type="compositionally biased region" description="Polar residues" evidence="6">
    <location>
        <begin position="270"/>
        <end position="279"/>
    </location>
</feature>
<keyword evidence="3" id="KW-0238">DNA-binding</keyword>
<dbReference type="GO" id="GO:0000976">
    <property type="term" value="F:transcription cis-regulatory region binding"/>
    <property type="evidence" value="ECO:0007669"/>
    <property type="project" value="TreeGrafter"/>
</dbReference>
<dbReference type="PANTHER" id="PTHR32096">
    <property type="entry name" value="WRKY TRANSCRIPTION FACTOR 30-RELATED-RELATED"/>
    <property type="match status" value="1"/>
</dbReference>
<dbReference type="SUPFAM" id="SSF118290">
    <property type="entry name" value="WRKY DNA-binding domain"/>
    <property type="match status" value="1"/>
</dbReference>